<comment type="caution">
    <text evidence="3">The sequence shown here is derived from an EMBL/GenBank/DDBJ whole genome shotgun (WGS) entry which is preliminary data.</text>
</comment>
<feature type="compositionally biased region" description="Acidic residues" evidence="1">
    <location>
        <begin position="233"/>
        <end position="245"/>
    </location>
</feature>
<keyword evidence="2" id="KW-0812">Transmembrane</keyword>
<protein>
    <submittedName>
        <fullName evidence="3">Uncharacterized protein</fullName>
    </submittedName>
</protein>
<dbReference type="Proteomes" id="UP001174909">
    <property type="component" value="Unassembled WGS sequence"/>
</dbReference>
<feature type="region of interest" description="Disordered" evidence="1">
    <location>
        <begin position="167"/>
        <end position="253"/>
    </location>
</feature>
<evidence type="ECO:0000313" key="3">
    <source>
        <dbReference type="EMBL" id="CAI8010651.1"/>
    </source>
</evidence>
<dbReference type="EMBL" id="CASHTH010001051">
    <property type="protein sequence ID" value="CAI8010651.1"/>
    <property type="molecule type" value="Genomic_DNA"/>
</dbReference>
<keyword evidence="4" id="KW-1185">Reference proteome</keyword>
<evidence type="ECO:0000256" key="2">
    <source>
        <dbReference type="SAM" id="Phobius"/>
    </source>
</evidence>
<keyword evidence="2" id="KW-1133">Transmembrane helix</keyword>
<proteinExistence type="predicted"/>
<accession>A0AA35RH88</accession>
<feature type="compositionally biased region" description="Polar residues" evidence="1">
    <location>
        <begin position="206"/>
        <end position="219"/>
    </location>
</feature>
<evidence type="ECO:0000313" key="4">
    <source>
        <dbReference type="Proteomes" id="UP001174909"/>
    </source>
</evidence>
<sequence>MTQQQENPIYWDQSATRWNLTLIFSLVVAVLGIVMTQPLLIILGLGMAIYSWLTTPRQFLLYRDSMVIVYGMPRTRVISFAEISHIELLALPLGERLRIRLISGGRVMLMMRDPGAFRGHLEDALARYHGEQSGTSFAEGTVLDRSEEPEYYEQVEAESVAVVEPEEVLEVSETATAADTAGSYSEAEEEPDPATAETYSGYVEEASSTSGSYTETAQPDFSGEGRSAFSADTEFDASSSEEDDTPERPRSPY</sequence>
<organism evidence="3 4">
    <name type="scientific">Geodia barretti</name>
    <name type="common">Barrett's horny sponge</name>
    <dbReference type="NCBI Taxonomy" id="519541"/>
    <lineage>
        <taxon>Eukaryota</taxon>
        <taxon>Metazoa</taxon>
        <taxon>Porifera</taxon>
        <taxon>Demospongiae</taxon>
        <taxon>Heteroscleromorpha</taxon>
        <taxon>Tetractinellida</taxon>
        <taxon>Astrophorina</taxon>
        <taxon>Geodiidae</taxon>
        <taxon>Geodia</taxon>
    </lineage>
</organism>
<reference evidence="3" key="1">
    <citation type="submission" date="2023-03" db="EMBL/GenBank/DDBJ databases">
        <authorList>
            <person name="Steffen K."/>
            <person name="Cardenas P."/>
        </authorList>
    </citation>
    <scope>NUCLEOTIDE SEQUENCE</scope>
</reference>
<gene>
    <name evidence="3" type="ORF">GBAR_LOCUS6989</name>
</gene>
<name>A0AA35RH88_GEOBA</name>
<dbReference type="AlphaFoldDB" id="A0AA35RH88"/>
<keyword evidence="2" id="KW-0472">Membrane</keyword>
<feature type="transmembrane region" description="Helical" evidence="2">
    <location>
        <begin position="20"/>
        <end position="53"/>
    </location>
</feature>
<evidence type="ECO:0000256" key="1">
    <source>
        <dbReference type="SAM" id="MobiDB-lite"/>
    </source>
</evidence>